<proteinExistence type="predicted"/>
<sequence length="439" mass="50931">MLERSPSICPQISCEPNSQISPIDIPESNIDTYTILPRSVGMAEPSDGVSEPDNGPKEQPPELRTQADLIIREFERLQDYDFDSPTDTLIDISIERLRSKKDLLIRLDSSLLPQLQHQCSSLSGLLRRPNHLKNNPASMFKQISQIQANLRLTFSQIVQTLNEVFPGKIPEPCQRNDQHFKELKIYRLHRFNDSLRGNIPNRLQLLFEDSITFIDNFKLSTARRSDENEFAYLKIDEEIQLTIRYLKGSELSLIWELWKDLIKMSHYELEYLLDQMDPMRPLNQERKSLLSQPSIQLGRSILPIFKLSRLFFKKLYRQNVNKEGTELFTEMCSNQLFFLHKSMDKIRDEISDLLAYVLDANRPAPGATSSAIIQALSELIKLFQSYLSSINLYLLPNMFPNRTDLSRQTYLRDWFVTWTTSFFVASHNAIQAAESFADT</sequence>
<gene>
    <name evidence="2" type="ORF">PGTG_06140</name>
</gene>
<protein>
    <submittedName>
        <fullName evidence="2">Uncharacterized protein</fullName>
    </submittedName>
</protein>
<keyword evidence="3" id="KW-1185">Reference proteome</keyword>
<feature type="region of interest" description="Disordered" evidence="1">
    <location>
        <begin position="40"/>
        <end position="62"/>
    </location>
</feature>
<evidence type="ECO:0000313" key="3">
    <source>
        <dbReference type="Proteomes" id="UP000008783"/>
    </source>
</evidence>
<dbReference type="GeneID" id="10534534"/>
<reference evidence="3" key="2">
    <citation type="journal article" date="2011" name="Proc. Natl. Acad. Sci. U.S.A.">
        <title>Obligate biotrophy features unraveled by the genomic analysis of rust fungi.</title>
        <authorList>
            <person name="Duplessis S."/>
            <person name="Cuomo C.A."/>
            <person name="Lin Y.-C."/>
            <person name="Aerts A."/>
            <person name="Tisserant E."/>
            <person name="Veneault-Fourrey C."/>
            <person name="Joly D.L."/>
            <person name="Hacquard S."/>
            <person name="Amselem J."/>
            <person name="Cantarel B.L."/>
            <person name="Chiu R."/>
            <person name="Coutinho P.M."/>
            <person name="Feau N."/>
            <person name="Field M."/>
            <person name="Frey P."/>
            <person name="Gelhaye E."/>
            <person name="Goldberg J."/>
            <person name="Grabherr M.G."/>
            <person name="Kodira C.D."/>
            <person name="Kohler A."/>
            <person name="Kuees U."/>
            <person name="Lindquist E.A."/>
            <person name="Lucas S.M."/>
            <person name="Mago R."/>
            <person name="Mauceli E."/>
            <person name="Morin E."/>
            <person name="Murat C."/>
            <person name="Pangilinan J.L."/>
            <person name="Park R."/>
            <person name="Pearson M."/>
            <person name="Quesneville H."/>
            <person name="Rouhier N."/>
            <person name="Sakthikumar S."/>
            <person name="Salamov A.A."/>
            <person name="Schmutz J."/>
            <person name="Selles B."/>
            <person name="Shapiro H."/>
            <person name="Tanguay P."/>
            <person name="Tuskan G.A."/>
            <person name="Henrissat B."/>
            <person name="Van de Peer Y."/>
            <person name="Rouze P."/>
            <person name="Ellis J.G."/>
            <person name="Dodds P.N."/>
            <person name="Schein J.E."/>
            <person name="Zhong S."/>
            <person name="Hamelin R.C."/>
            <person name="Grigoriev I.V."/>
            <person name="Szabo L.J."/>
            <person name="Martin F."/>
        </authorList>
    </citation>
    <scope>NUCLEOTIDE SEQUENCE [LARGE SCALE GENOMIC DNA]</scope>
    <source>
        <strain evidence="3">CRL 75-36-700-3 / race SCCL</strain>
    </source>
</reference>
<dbReference type="InParanoid" id="E3K7T5"/>
<dbReference type="VEuPathDB" id="FungiDB:PGTG_06140"/>
<dbReference type="PANTHER" id="PTHR33069:SF3">
    <property type="entry name" value="DYNEIN HEAVY CHAIN TAIL DOMAIN-CONTAINING PROTEIN"/>
    <property type="match status" value="1"/>
</dbReference>
<reference key="1">
    <citation type="submission" date="2007-01" db="EMBL/GenBank/DDBJ databases">
        <title>The Genome Sequence of Puccinia graminis f. sp. tritici Strain CRL 75-36-700-3.</title>
        <authorList>
            <consortium name="The Broad Institute Genome Sequencing Platform"/>
            <person name="Birren B."/>
            <person name="Lander E."/>
            <person name="Galagan J."/>
            <person name="Nusbaum C."/>
            <person name="Devon K."/>
            <person name="Cuomo C."/>
            <person name="Jaffe D."/>
            <person name="Butler J."/>
            <person name="Alvarez P."/>
            <person name="Gnerre S."/>
            <person name="Grabherr M."/>
            <person name="Mauceli E."/>
            <person name="Brockman W."/>
            <person name="Young S."/>
            <person name="LaButti K."/>
            <person name="Sykes S."/>
            <person name="DeCaprio D."/>
            <person name="Crawford M."/>
            <person name="Koehrsen M."/>
            <person name="Engels R."/>
            <person name="Montgomery P."/>
            <person name="Pearson M."/>
            <person name="Howarth C."/>
            <person name="Larson L."/>
            <person name="White J."/>
            <person name="Zeng Q."/>
            <person name="Kodira C."/>
            <person name="Yandava C."/>
            <person name="Alvarado L."/>
            <person name="O'Leary S."/>
            <person name="Szabo L."/>
            <person name="Dean R."/>
            <person name="Schein J."/>
        </authorList>
    </citation>
    <scope>NUCLEOTIDE SEQUENCE</scope>
    <source>
        <strain>CRL 75-36-700-3</strain>
    </source>
</reference>
<dbReference type="HOGENOM" id="CLU_033090_3_1_1"/>
<dbReference type="KEGG" id="pgr:PGTG_06140"/>
<organism evidence="2 3">
    <name type="scientific">Puccinia graminis f. sp. tritici (strain CRL 75-36-700-3 / race SCCL)</name>
    <name type="common">Black stem rust fungus</name>
    <dbReference type="NCBI Taxonomy" id="418459"/>
    <lineage>
        <taxon>Eukaryota</taxon>
        <taxon>Fungi</taxon>
        <taxon>Dikarya</taxon>
        <taxon>Basidiomycota</taxon>
        <taxon>Pucciniomycotina</taxon>
        <taxon>Pucciniomycetes</taxon>
        <taxon>Pucciniales</taxon>
        <taxon>Pucciniaceae</taxon>
        <taxon>Puccinia</taxon>
    </lineage>
</organism>
<dbReference type="Proteomes" id="UP000008783">
    <property type="component" value="Unassembled WGS sequence"/>
</dbReference>
<evidence type="ECO:0000256" key="1">
    <source>
        <dbReference type="SAM" id="MobiDB-lite"/>
    </source>
</evidence>
<dbReference type="RefSeq" id="XP_003324603.2">
    <property type="nucleotide sequence ID" value="XM_003324555.2"/>
</dbReference>
<name>E3K7T5_PUCGT</name>
<dbReference type="OrthoDB" id="10288195at2759"/>
<accession>E3K7T5</accession>
<dbReference type="PANTHER" id="PTHR33069">
    <property type="entry name" value="CHROMOSOME 7, WHOLE GENOME SHOTGUN SEQUENCE-RELATED"/>
    <property type="match status" value="1"/>
</dbReference>
<evidence type="ECO:0000313" key="2">
    <source>
        <dbReference type="EMBL" id="EFP80184.2"/>
    </source>
</evidence>
<dbReference type="EMBL" id="DS178275">
    <property type="protein sequence ID" value="EFP80184.2"/>
    <property type="molecule type" value="Genomic_DNA"/>
</dbReference>
<dbReference type="AlphaFoldDB" id="E3K7T5"/>